<evidence type="ECO:0000313" key="8">
    <source>
        <dbReference type="Proteomes" id="UP000194161"/>
    </source>
</evidence>
<dbReference type="Proteomes" id="UP000194161">
    <property type="component" value="Chromosome"/>
</dbReference>
<evidence type="ECO:0000256" key="2">
    <source>
        <dbReference type="ARBA" id="ARBA00022692"/>
    </source>
</evidence>
<protein>
    <submittedName>
        <fullName evidence="7">Polysaccharide biosynthesis protein GtrA</fullName>
    </submittedName>
</protein>
<reference evidence="7 8" key="1">
    <citation type="submission" date="2017-05" db="EMBL/GenBank/DDBJ databases">
        <title>Complete and WGS of Bordetella genogroups.</title>
        <authorList>
            <person name="Spilker T."/>
            <person name="LiPuma J."/>
        </authorList>
    </citation>
    <scope>NUCLEOTIDE SEQUENCE [LARGE SCALE GENOMIC DNA]</scope>
    <source>
        <strain evidence="7 8">AU7206</strain>
    </source>
</reference>
<feature type="domain" description="GtrA/DPMS transmembrane" evidence="6">
    <location>
        <begin position="9"/>
        <end position="134"/>
    </location>
</feature>
<keyword evidence="3 5" id="KW-1133">Transmembrane helix</keyword>
<comment type="subcellular location">
    <subcellularLocation>
        <location evidence="1">Membrane</location>
        <topology evidence="1">Multi-pass membrane protein</topology>
    </subcellularLocation>
</comment>
<evidence type="ECO:0000256" key="1">
    <source>
        <dbReference type="ARBA" id="ARBA00004141"/>
    </source>
</evidence>
<feature type="transmembrane region" description="Helical" evidence="5">
    <location>
        <begin position="110"/>
        <end position="128"/>
    </location>
</feature>
<feature type="transmembrane region" description="Helical" evidence="5">
    <location>
        <begin position="40"/>
        <end position="59"/>
    </location>
</feature>
<name>A0A1W6ZK23_9BORD</name>
<evidence type="ECO:0000256" key="4">
    <source>
        <dbReference type="ARBA" id="ARBA00023136"/>
    </source>
</evidence>
<dbReference type="Pfam" id="PF04138">
    <property type="entry name" value="GtrA_DPMS_TM"/>
    <property type="match status" value="1"/>
</dbReference>
<dbReference type="EMBL" id="CP021111">
    <property type="protein sequence ID" value="ARP97144.1"/>
    <property type="molecule type" value="Genomic_DNA"/>
</dbReference>
<accession>A0A1W6ZK23</accession>
<dbReference type="GO" id="GO:0016020">
    <property type="term" value="C:membrane"/>
    <property type="evidence" value="ECO:0007669"/>
    <property type="project" value="UniProtKB-SubCell"/>
</dbReference>
<keyword evidence="8" id="KW-1185">Reference proteome</keyword>
<feature type="transmembrane region" description="Helical" evidence="5">
    <location>
        <begin position="79"/>
        <end position="104"/>
    </location>
</feature>
<dbReference type="KEGG" id="bgm:CAL15_23875"/>
<organism evidence="7 8">
    <name type="scientific">Bordetella genomosp. 13</name>
    <dbReference type="NCBI Taxonomy" id="463040"/>
    <lineage>
        <taxon>Bacteria</taxon>
        <taxon>Pseudomonadati</taxon>
        <taxon>Pseudomonadota</taxon>
        <taxon>Betaproteobacteria</taxon>
        <taxon>Burkholderiales</taxon>
        <taxon>Alcaligenaceae</taxon>
        <taxon>Bordetella</taxon>
    </lineage>
</organism>
<keyword evidence="4 5" id="KW-0472">Membrane</keyword>
<dbReference type="GO" id="GO:0000271">
    <property type="term" value="P:polysaccharide biosynthetic process"/>
    <property type="evidence" value="ECO:0007669"/>
    <property type="project" value="InterPro"/>
</dbReference>
<evidence type="ECO:0000256" key="5">
    <source>
        <dbReference type="SAM" id="Phobius"/>
    </source>
</evidence>
<dbReference type="InterPro" id="IPR007267">
    <property type="entry name" value="GtrA_DPMS_TM"/>
</dbReference>
<dbReference type="NCBIfam" id="NF037976">
    <property type="entry name" value="gtrA_1"/>
    <property type="match status" value="1"/>
</dbReference>
<dbReference type="AlphaFoldDB" id="A0A1W6ZK23"/>
<evidence type="ECO:0000313" key="7">
    <source>
        <dbReference type="EMBL" id="ARP97144.1"/>
    </source>
</evidence>
<keyword evidence="2 5" id="KW-0812">Transmembrane</keyword>
<dbReference type="RefSeq" id="WP_086080783.1">
    <property type="nucleotide sequence ID" value="NZ_CP021111.1"/>
</dbReference>
<gene>
    <name evidence="7" type="ORF">CAL15_23875</name>
</gene>
<sequence length="141" mass="15935">MTRLQLVARYTLFAVVATLCNLGVQRLVLGAADAAHPPLAYAAAVGFGTLAGLLVKYVLDKRWIFRDIEAGLQAHARKFSLYTLMGVVTTLIFWCAETLFWLVWHTHTMRELGAVLGLAIGYFVKYRLDRKYVFRTRWAAP</sequence>
<evidence type="ECO:0000256" key="3">
    <source>
        <dbReference type="ARBA" id="ARBA00022989"/>
    </source>
</evidence>
<evidence type="ECO:0000259" key="6">
    <source>
        <dbReference type="Pfam" id="PF04138"/>
    </source>
</evidence>
<dbReference type="OrthoDB" id="565050at2"/>
<proteinExistence type="predicted"/>
<dbReference type="STRING" id="463040.CAL15_23875"/>